<feature type="region of interest" description="Disordered" evidence="5">
    <location>
        <begin position="561"/>
        <end position="600"/>
    </location>
</feature>
<evidence type="ECO:0000256" key="1">
    <source>
        <dbReference type="ARBA" id="ARBA00004370"/>
    </source>
</evidence>
<dbReference type="eggNOG" id="KOG0206">
    <property type="taxonomic scope" value="Eukaryota"/>
</dbReference>
<dbReference type="InterPro" id="IPR008250">
    <property type="entry name" value="ATPase_P-typ_transduc_dom_A_sf"/>
</dbReference>
<dbReference type="RefSeq" id="XP_011133203.1">
    <property type="nucleotide sequence ID" value="XM_011134901.1"/>
</dbReference>
<keyword evidence="2 6" id="KW-0812">Transmembrane</keyword>
<dbReference type="GO" id="GO:0140326">
    <property type="term" value="F:ATPase-coupled intramembrane lipid transporter activity"/>
    <property type="evidence" value="ECO:0007669"/>
    <property type="project" value="TreeGrafter"/>
</dbReference>
<protein>
    <submittedName>
        <fullName evidence="7">Transmembrane protein</fullName>
    </submittedName>
</protein>
<dbReference type="OrthoDB" id="354269at2759"/>
<evidence type="ECO:0000313" key="8">
    <source>
        <dbReference type="Proteomes" id="UP000019763"/>
    </source>
</evidence>
<evidence type="ECO:0000256" key="6">
    <source>
        <dbReference type="SAM" id="Phobius"/>
    </source>
</evidence>
<dbReference type="InterPro" id="IPR018303">
    <property type="entry name" value="ATPase_P-typ_P_site"/>
</dbReference>
<comment type="caution">
    <text evidence="7">The sequence shown here is derived from an EMBL/GenBank/DDBJ whole genome shotgun (WGS) entry which is preliminary data.</text>
</comment>
<proteinExistence type="predicted"/>
<evidence type="ECO:0000313" key="7">
    <source>
        <dbReference type="EMBL" id="EZG43566.1"/>
    </source>
</evidence>
<dbReference type="Proteomes" id="UP000019763">
    <property type="component" value="Unassembled WGS sequence"/>
</dbReference>
<evidence type="ECO:0000256" key="3">
    <source>
        <dbReference type="ARBA" id="ARBA00022989"/>
    </source>
</evidence>
<dbReference type="AlphaFoldDB" id="A0A023AY34"/>
<feature type="transmembrane region" description="Helical" evidence="6">
    <location>
        <begin position="284"/>
        <end position="306"/>
    </location>
</feature>
<name>A0A023AY34_GRENI</name>
<dbReference type="PANTHER" id="PTHR24092:SF175">
    <property type="entry name" value="PHOSPHOLIPID-TRANSPORTING ATPASE"/>
    <property type="match status" value="1"/>
</dbReference>
<dbReference type="PANTHER" id="PTHR24092">
    <property type="entry name" value="PROBABLE PHOSPHOLIPID-TRANSPORTING ATPASE"/>
    <property type="match status" value="1"/>
</dbReference>
<dbReference type="PROSITE" id="PS00154">
    <property type="entry name" value="ATPASE_E1_E2"/>
    <property type="match status" value="1"/>
</dbReference>
<dbReference type="GO" id="GO:0045332">
    <property type="term" value="P:phospholipid translocation"/>
    <property type="evidence" value="ECO:0007669"/>
    <property type="project" value="TreeGrafter"/>
</dbReference>
<reference evidence="7" key="1">
    <citation type="submission" date="2013-12" db="EMBL/GenBank/DDBJ databases">
        <authorList>
            <person name="Omoto C.K."/>
            <person name="Sibley D."/>
            <person name="Venepally P."/>
            <person name="Hadjithomas M."/>
            <person name="Karamycheva S."/>
            <person name="Brunk B."/>
            <person name="Roos D."/>
            <person name="Caler E."/>
            <person name="Lorenzi H."/>
        </authorList>
    </citation>
    <scope>NUCLEOTIDE SEQUENCE</scope>
</reference>
<dbReference type="SUPFAM" id="SSF81653">
    <property type="entry name" value="Calcium ATPase, transduction domain A"/>
    <property type="match status" value="1"/>
</dbReference>
<sequence>MYGEGSLIGEARGGHRKIAINPSFKSDDYYKFPSNKIGGMHHGWYYMYFVLLWDQAFRLPYAMAIGGIILAALFPGSSSGALLTDGVMGRTLPLWVLMTMSVLMEIWDVGRRARLVDVMNERVYVGVDHVEGRAVAVTRAEIRIGQILRLKKDDEVPAECLLLSTSNSDGTMWAVQDSLTGRRASTRRVAIKDTRGEVSIADLVAMKGEIQCSQSSEFCEQFSGVLRLKDHPRGTDIDPRSLLRTGNVVAGCEWCYTIVCFTSYLNRQDFSRASQTHKRAYERALNVTTLLLLALALLGAAIHLVLTYTQTDYTTDMLLPLSVGHNTLSLAGSDSPWTDAGGAGNGDTQSQKTYTRAIAHIFRHLVLAVDHTGLTLTPLLDLTRFIHARVAEQQLAADFARDATARAGSTLDPGVPHSAPHSAAPSGVGERLEVGRPSGLGRASGMGREGPVRRASSAGRPSNIGRASNMGGSANTLLAPHLFDALTLAQTAVATEGGSRVPTALIPSRISLTKTAYIGNLSCVDLILADKTGTLTNKSSLRFEACAVGLELYGLKTRARSKSKTKGVKTPPGERAASPTTEEATPSVAPRPFGDYLPGRGGDYSLAEGEMYFPPGEREARAFGGDGGE</sequence>
<organism evidence="7 8">
    <name type="scientific">Gregarina niphandrodes</name>
    <name type="common">Septate eugregarine</name>
    <dbReference type="NCBI Taxonomy" id="110365"/>
    <lineage>
        <taxon>Eukaryota</taxon>
        <taxon>Sar</taxon>
        <taxon>Alveolata</taxon>
        <taxon>Apicomplexa</taxon>
        <taxon>Conoidasida</taxon>
        <taxon>Gregarinasina</taxon>
        <taxon>Eugregarinorida</taxon>
        <taxon>Gregarinidae</taxon>
        <taxon>Gregarina</taxon>
    </lineage>
</organism>
<gene>
    <name evidence="7" type="ORF">GNI_166420</name>
</gene>
<feature type="transmembrane region" description="Helical" evidence="6">
    <location>
        <begin position="45"/>
        <end position="72"/>
    </location>
</feature>
<feature type="region of interest" description="Disordered" evidence="5">
    <location>
        <begin position="407"/>
        <end position="468"/>
    </location>
</feature>
<evidence type="ECO:0000256" key="5">
    <source>
        <dbReference type="SAM" id="MobiDB-lite"/>
    </source>
</evidence>
<comment type="subcellular location">
    <subcellularLocation>
        <location evidence="1">Membrane</location>
    </subcellularLocation>
</comment>
<keyword evidence="3 6" id="KW-1133">Transmembrane helix</keyword>
<dbReference type="GO" id="GO:0005886">
    <property type="term" value="C:plasma membrane"/>
    <property type="evidence" value="ECO:0007669"/>
    <property type="project" value="TreeGrafter"/>
</dbReference>
<dbReference type="GeneID" id="22915745"/>
<evidence type="ECO:0000256" key="4">
    <source>
        <dbReference type="ARBA" id="ARBA00023136"/>
    </source>
</evidence>
<dbReference type="VEuPathDB" id="CryptoDB:GNI_166420"/>
<dbReference type="EMBL" id="AFNH02001242">
    <property type="protein sequence ID" value="EZG43566.1"/>
    <property type="molecule type" value="Genomic_DNA"/>
</dbReference>
<keyword evidence="8" id="KW-1185">Reference proteome</keyword>
<keyword evidence="4 6" id="KW-0472">Membrane</keyword>
<accession>A0A023AY34</accession>
<evidence type="ECO:0000256" key="2">
    <source>
        <dbReference type="ARBA" id="ARBA00022692"/>
    </source>
</evidence>